<gene>
    <name evidence="5" type="ORF">Esi_0073_0030</name>
</gene>
<accession>D7G683</accession>
<feature type="region of interest" description="Disordered" evidence="4">
    <location>
        <begin position="1"/>
        <end position="40"/>
    </location>
</feature>
<evidence type="ECO:0000313" key="6">
    <source>
        <dbReference type="Proteomes" id="UP000002630"/>
    </source>
</evidence>
<dbReference type="PROSITE" id="PS50297">
    <property type="entry name" value="ANK_REP_REGION"/>
    <property type="match status" value="1"/>
</dbReference>
<keyword evidence="6" id="KW-1185">Reference proteome</keyword>
<dbReference type="SMART" id="SM00248">
    <property type="entry name" value="ANK"/>
    <property type="match status" value="3"/>
</dbReference>
<dbReference type="InterPro" id="IPR036770">
    <property type="entry name" value="Ankyrin_rpt-contain_sf"/>
</dbReference>
<dbReference type="Pfam" id="PF12796">
    <property type="entry name" value="Ank_2"/>
    <property type="match status" value="1"/>
</dbReference>
<feature type="repeat" description="ANK" evidence="3">
    <location>
        <begin position="118"/>
        <end position="150"/>
    </location>
</feature>
<keyword evidence="1" id="KW-0677">Repeat</keyword>
<organism evidence="5 6">
    <name type="scientific">Ectocarpus siliculosus</name>
    <name type="common">Brown alga</name>
    <name type="synonym">Conferva siliculosa</name>
    <dbReference type="NCBI Taxonomy" id="2880"/>
    <lineage>
        <taxon>Eukaryota</taxon>
        <taxon>Sar</taxon>
        <taxon>Stramenopiles</taxon>
        <taxon>Ochrophyta</taxon>
        <taxon>PX clade</taxon>
        <taxon>Phaeophyceae</taxon>
        <taxon>Ectocarpales</taxon>
        <taxon>Ectocarpaceae</taxon>
        <taxon>Ectocarpus</taxon>
    </lineage>
</organism>
<evidence type="ECO:0000256" key="3">
    <source>
        <dbReference type="PROSITE-ProRule" id="PRU00023"/>
    </source>
</evidence>
<dbReference type="PANTHER" id="PTHR24189">
    <property type="entry name" value="MYOTROPHIN"/>
    <property type="match status" value="1"/>
</dbReference>
<evidence type="ECO:0000256" key="4">
    <source>
        <dbReference type="SAM" id="MobiDB-lite"/>
    </source>
</evidence>
<name>D7G683_ECTSI</name>
<reference evidence="5 6" key="1">
    <citation type="journal article" date="2010" name="Nature">
        <title>The Ectocarpus genome and the independent evolution of multicellularity in brown algae.</title>
        <authorList>
            <person name="Cock J.M."/>
            <person name="Sterck L."/>
            <person name="Rouze P."/>
            <person name="Scornet D."/>
            <person name="Allen A.E."/>
            <person name="Amoutzias G."/>
            <person name="Anthouard V."/>
            <person name="Artiguenave F."/>
            <person name="Aury J.M."/>
            <person name="Badger J.H."/>
            <person name="Beszteri B."/>
            <person name="Billiau K."/>
            <person name="Bonnet E."/>
            <person name="Bothwell J.H."/>
            <person name="Bowler C."/>
            <person name="Boyen C."/>
            <person name="Brownlee C."/>
            <person name="Carrano C.J."/>
            <person name="Charrier B."/>
            <person name="Cho G.Y."/>
            <person name="Coelho S.M."/>
            <person name="Collen J."/>
            <person name="Corre E."/>
            <person name="Da Silva C."/>
            <person name="Delage L."/>
            <person name="Delaroque N."/>
            <person name="Dittami S.M."/>
            <person name="Doulbeau S."/>
            <person name="Elias M."/>
            <person name="Farnham G."/>
            <person name="Gachon C.M."/>
            <person name="Gschloessl B."/>
            <person name="Heesch S."/>
            <person name="Jabbari K."/>
            <person name="Jubin C."/>
            <person name="Kawai H."/>
            <person name="Kimura K."/>
            <person name="Kloareg B."/>
            <person name="Kupper F.C."/>
            <person name="Lang D."/>
            <person name="Le Bail A."/>
            <person name="Leblanc C."/>
            <person name="Lerouge P."/>
            <person name="Lohr M."/>
            <person name="Lopez P.J."/>
            <person name="Martens C."/>
            <person name="Maumus F."/>
            <person name="Michel G."/>
            <person name="Miranda-Saavedra D."/>
            <person name="Morales J."/>
            <person name="Moreau H."/>
            <person name="Motomura T."/>
            <person name="Nagasato C."/>
            <person name="Napoli C.A."/>
            <person name="Nelson D.R."/>
            <person name="Nyvall-Collen P."/>
            <person name="Peters A.F."/>
            <person name="Pommier C."/>
            <person name="Potin P."/>
            <person name="Poulain J."/>
            <person name="Quesneville H."/>
            <person name="Read B."/>
            <person name="Rensing S.A."/>
            <person name="Ritter A."/>
            <person name="Rousvoal S."/>
            <person name="Samanta M."/>
            <person name="Samson G."/>
            <person name="Schroeder D.C."/>
            <person name="Segurens B."/>
            <person name="Strittmatter M."/>
            <person name="Tonon T."/>
            <person name="Tregear J.W."/>
            <person name="Valentin K."/>
            <person name="von Dassow P."/>
            <person name="Yamagishi T."/>
            <person name="Van de Peer Y."/>
            <person name="Wincker P."/>
        </authorList>
    </citation>
    <scope>NUCLEOTIDE SEQUENCE [LARGE SCALE GENOMIC DNA]</scope>
    <source>
        <strain evidence="6">Ec32 / CCAP1310/4</strain>
    </source>
</reference>
<proteinExistence type="predicted"/>
<evidence type="ECO:0000313" key="5">
    <source>
        <dbReference type="EMBL" id="CBJ27478.1"/>
    </source>
</evidence>
<dbReference type="EMBL" id="FN648960">
    <property type="protein sequence ID" value="CBJ27478.1"/>
    <property type="molecule type" value="Genomic_DNA"/>
</dbReference>
<dbReference type="EMBL" id="FN649729">
    <property type="protein sequence ID" value="CBJ27478.1"/>
    <property type="molecule type" value="Genomic_DNA"/>
</dbReference>
<evidence type="ECO:0000256" key="2">
    <source>
        <dbReference type="ARBA" id="ARBA00023043"/>
    </source>
</evidence>
<dbReference type="SUPFAM" id="SSF48403">
    <property type="entry name" value="Ankyrin repeat"/>
    <property type="match status" value="1"/>
</dbReference>
<dbReference type="InterPro" id="IPR002110">
    <property type="entry name" value="Ankyrin_rpt"/>
</dbReference>
<protein>
    <submittedName>
        <fullName evidence="5">Uncharacterized protein</fullName>
    </submittedName>
</protein>
<dbReference type="Proteomes" id="UP000002630">
    <property type="component" value="Linkage Group LG04"/>
</dbReference>
<sequence length="369" mass="38826">MKDAKPSPQAAKSSKGTVTKGEGTSIGAASGQANEAAVKKATKKMKKALDKAIRAHDDGDFISSIDLLEEVKEDAEFDFEEEELEELIWTFVERNCSDSDVVKFLVEQGLELERDSCNDDTPLVWAVSHGRFDAVEALLKAGANPTDDDYVFVNAASFLNGSMLRLLIKYGANVNAGSERDGTILHMIANKAVAVGDLACLELLLEAGAKERSAVGDKMDSDFQAEMTPTQLIQKTYGGDASKVGVLERAVDLLYEHSSAGKRAAKLENKINELSSALGVVAQFCETFSNHSGGGAAGGGGLPQAQPGIVPANNMPGFMPGFMPGYMPGMPFQGGVQGFPGLPGVAPPGVPQGQARGESKKESGSGPKK</sequence>
<dbReference type="AlphaFoldDB" id="D7G683"/>
<dbReference type="PROSITE" id="PS50088">
    <property type="entry name" value="ANK_REPEAT"/>
    <property type="match status" value="1"/>
</dbReference>
<dbReference type="Gene3D" id="1.25.40.20">
    <property type="entry name" value="Ankyrin repeat-containing domain"/>
    <property type="match status" value="1"/>
</dbReference>
<dbReference type="InterPro" id="IPR050745">
    <property type="entry name" value="Multifunctional_regulatory"/>
</dbReference>
<feature type="region of interest" description="Disordered" evidence="4">
    <location>
        <begin position="338"/>
        <end position="369"/>
    </location>
</feature>
<dbReference type="InParanoid" id="D7G683"/>
<evidence type="ECO:0000256" key="1">
    <source>
        <dbReference type="ARBA" id="ARBA00022737"/>
    </source>
</evidence>
<keyword evidence="2 3" id="KW-0040">ANK repeat</keyword>
<dbReference type="OrthoDB" id="10050276at2759"/>